<evidence type="ECO:0000259" key="10">
    <source>
        <dbReference type="PROSITE" id="PS51779"/>
    </source>
</evidence>
<evidence type="ECO:0000256" key="8">
    <source>
        <dbReference type="HAMAP-Rule" id="MF_01430"/>
    </source>
</evidence>
<comment type="similarity">
    <text evidence="8">Belongs to the BamA family.</text>
</comment>
<dbReference type="PANTHER" id="PTHR12815">
    <property type="entry name" value="SORTING AND ASSEMBLY MACHINERY SAMM50 PROTEIN FAMILY MEMBER"/>
    <property type="match status" value="1"/>
</dbReference>
<dbReference type="AlphaFoldDB" id="A0A8B2NVH0"/>
<reference evidence="11 12" key="1">
    <citation type="submission" date="2018-05" db="EMBL/GenBank/DDBJ databases">
        <title>Acuticoccus sediminis sp. nov., isolated from deep-sea sediment of Indian Ocean.</title>
        <authorList>
            <person name="Liu X."/>
            <person name="Lai Q."/>
            <person name="Du Y."/>
            <person name="Sun F."/>
            <person name="Zhang X."/>
            <person name="Wang S."/>
            <person name="Shao Z."/>
        </authorList>
    </citation>
    <scope>NUCLEOTIDE SEQUENCE [LARGE SCALE GENOMIC DNA]</scope>
    <source>
        <strain evidence="11 12">PTG4-2</strain>
    </source>
</reference>
<evidence type="ECO:0000313" key="11">
    <source>
        <dbReference type="EMBL" id="RAI00290.1"/>
    </source>
</evidence>
<feature type="domain" description="POTRA" evidence="10">
    <location>
        <begin position="28"/>
        <end position="95"/>
    </location>
</feature>
<dbReference type="PROSITE" id="PS51779">
    <property type="entry name" value="POTRA"/>
    <property type="match status" value="3"/>
</dbReference>
<comment type="function">
    <text evidence="8">Part of the outer membrane protein assembly complex, which is involved in assembly and insertion of beta-barrel proteins into the outer membrane.</text>
</comment>
<name>A0A8B2NVH0_9HYPH</name>
<dbReference type="RefSeq" id="WP_111349045.1">
    <property type="nucleotide sequence ID" value="NZ_JAIWKD010000007.1"/>
</dbReference>
<feature type="signal peptide" evidence="8">
    <location>
        <begin position="1"/>
        <end position="27"/>
    </location>
</feature>
<dbReference type="InterPro" id="IPR000184">
    <property type="entry name" value="Bac_surfAg_D15"/>
</dbReference>
<feature type="domain" description="POTRA" evidence="10">
    <location>
        <begin position="349"/>
        <end position="422"/>
    </location>
</feature>
<dbReference type="NCBIfam" id="TIGR03303">
    <property type="entry name" value="OM_YaeT"/>
    <property type="match status" value="1"/>
</dbReference>
<dbReference type="HAMAP" id="MF_01430">
    <property type="entry name" value="OM_assembly_BamA"/>
    <property type="match status" value="1"/>
</dbReference>
<comment type="subcellular location">
    <subcellularLocation>
        <location evidence="8">Cell outer membrane</location>
    </subcellularLocation>
    <subcellularLocation>
        <location evidence="1">Membrane</location>
    </subcellularLocation>
</comment>
<dbReference type="PIRSF" id="PIRSF006076">
    <property type="entry name" value="OM_assembly_OMP85"/>
    <property type="match status" value="1"/>
</dbReference>
<organism evidence="11 12">
    <name type="scientific">Acuticoccus sediminis</name>
    <dbReference type="NCBI Taxonomy" id="2184697"/>
    <lineage>
        <taxon>Bacteria</taxon>
        <taxon>Pseudomonadati</taxon>
        <taxon>Pseudomonadota</taxon>
        <taxon>Alphaproteobacteria</taxon>
        <taxon>Hyphomicrobiales</taxon>
        <taxon>Amorphaceae</taxon>
        <taxon>Acuticoccus</taxon>
    </lineage>
</organism>
<evidence type="ECO:0000256" key="7">
    <source>
        <dbReference type="ARBA" id="ARBA00023237"/>
    </source>
</evidence>
<dbReference type="Proteomes" id="UP000249590">
    <property type="component" value="Unassembled WGS sequence"/>
</dbReference>
<keyword evidence="7 8" id="KW-0998">Cell outer membrane</keyword>
<evidence type="ECO:0000256" key="5">
    <source>
        <dbReference type="ARBA" id="ARBA00022737"/>
    </source>
</evidence>
<feature type="domain" description="POTRA" evidence="10">
    <location>
        <begin position="96"/>
        <end position="173"/>
    </location>
</feature>
<dbReference type="InterPro" id="IPR039910">
    <property type="entry name" value="D15-like"/>
</dbReference>
<dbReference type="InterPro" id="IPR010827">
    <property type="entry name" value="BamA/TamA_POTRA"/>
</dbReference>
<protein>
    <recommendedName>
        <fullName evidence="8 9">Outer membrane protein assembly factor BamA</fullName>
    </recommendedName>
</protein>
<keyword evidence="12" id="KW-1185">Reference proteome</keyword>
<evidence type="ECO:0000256" key="4">
    <source>
        <dbReference type="ARBA" id="ARBA00022729"/>
    </source>
</evidence>
<sequence length="772" mass="84434" precursor="true">MQKLLRAAVLSVVLTVGLVTAGAPAIAAVVSSIVVQGNTRVSDETVKAYVTVAPGQSFGPEQVSESIEALFATGLFSNVTIRQSGSSLVVTVEENATINRVSFEGNRAINDERLAAVVESKSRSIFSRNQVQADTQRILEVYRRRGNYRASVEPQTIDRGEGRVDLIFLINEGSKANVARITFVGNNSFSDSRLRDVIKTKESGLLGFLRTTDVYDPDRLQTDQELLKRFYFNHGFADFRLLSAVADYDRERNAFFITFTMDEGEQYEFGAVRVDTTLADLDPTELERKVDSRPGRRYSAEKVEKSIEDLTLAANRQGYPFADVTPVGERNFENGTIDVVYRVDQGVRAYIERIDIVGNTTTRDYVIRREFDIAEGDAYNRVLLDRAERRLRALGFFETVRIATSPGSAPDRVVVTVFVQEQATGKISVGFGYSTDEGVVGEVTLEERNFLGRGQYLKGSVSGSFEKQSADVSFTEPYLFGYRVSGGIDLYTRFAEDVDDSNYDSNETGGTVRLGVPLTEQTSVQVFYTLFNRDVSVDQSDCDDGSLSKAVCDSDGNRITSLIGTSLTYNSLDDQFNPREGYYGQIKGEVAGLGGDTYFLRGTAKARAYQEIYPAAGLLGMVSLEGGAMQSLNDDLRIQDQFFLGGSKVRGFSSQGIGPRDKASGDALGGLYYVAGTVEATFPVPFLPPEIGLNASAFADAGSLWGVDPDIVDRNGGEGTIDSNDFALRASLGVGITWKSPFGPIRADFAVPVLEEDGDDTQLFRLSGGTRF</sequence>
<dbReference type="Pfam" id="PF07244">
    <property type="entry name" value="POTRA"/>
    <property type="match status" value="5"/>
</dbReference>
<keyword evidence="2 8" id="KW-1134">Transmembrane beta strand</keyword>
<gene>
    <name evidence="8 11" type="primary">bamA</name>
    <name evidence="11" type="ORF">DLJ53_18825</name>
</gene>
<dbReference type="InterPro" id="IPR034746">
    <property type="entry name" value="POTRA"/>
</dbReference>
<dbReference type="GO" id="GO:0009279">
    <property type="term" value="C:cell outer membrane"/>
    <property type="evidence" value="ECO:0007669"/>
    <property type="project" value="UniProtKB-SubCell"/>
</dbReference>
<dbReference type="Gene3D" id="2.40.160.50">
    <property type="entry name" value="membrane protein fhac: a member of the omp85/tpsb transporter family"/>
    <property type="match status" value="1"/>
</dbReference>
<dbReference type="GO" id="GO:0051205">
    <property type="term" value="P:protein insertion into membrane"/>
    <property type="evidence" value="ECO:0007669"/>
    <property type="project" value="UniProtKB-UniRule"/>
</dbReference>
<comment type="caution">
    <text evidence="11">The sequence shown here is derived from an EMBL/GenBank/DDBJ whole genome shotgun (WGS) entry which is preliminary data.</text>
</comment>
<evidence type="ECO:0000256" key="3">
    <source>
        <dbReference type="ARBA" id="ARBA00022692"/>
    </source>
</evidence>
<evidence type="ECO:0000256" key="9">
    <source>
        <dbReference type="NCBIfam" id="TIGR03303"/>
    </source>
</evidence>
<keyword evidence="6 8" id="KW-0472">Membrane</keyword>
<dbReference type="InterPro" id="IPR023707">
    <property type="entry name" value="OM_assembly_BamA"/>
</dbReference>
<keyword evidence="3 8" id="KW-0812">Transmembrane</keyword>
<evidence type="ECO:0000256" key="1">
    <source>
        <dbReference type="ARBA" id="ARBA00004370"/>
    </source>
</evidence>
<keyword evidence="4 8" id="KW-0732">Signal</keyword>
<feature type="chain" id="PRO_5033181825" description="Outer membrane protein assembly factor BamA" evidence="8">
    <location>
        <begin position="28"/>
        <end position="772"/>
    </location>
</feature>
<dbReference type="Gene3D" id="3.10.20.310">
    <property type="entry name" value="membrane protein fhac"/>
    <property type="match status" value="5"/>
</dbReference>
<dbReference type="Pfam" id="PF01103">
    <property type="entry name" value="Omp85"/>
    <property type="match status" value="1"/>
</dbReference>
<dbReference type="PANTHER" id="PTHR12815:SF23">
    <property type="entry name" value="OUTER MEMBRANE PROTEIN ASSEMBLY FACTOR BAMA"/>
    <property type="match status" value="1"/>
</dbReference>
<evidence type="ECO:0000256" key="6">
    <source>
        <dbReference type="ARBA" id="ARBA00023136"/>
    </source>
</evidence>
<dbReference type="EMBL" id="QHHQ01000004">
    <property type="protein sequence ID" value="RAI00290.1"/>
    <property type="molecule type" value="Genomic_DNA"/>
</dbReference>
<evidence type="ECO:0000313" key="12">
    <source>
        <dbReference type="Proteomes" id="UP000249590"/>
    </source>
</evidence>
<keyword evidence="5 8" id="KW-0677">Repeat</keyword>
<dbReference type="GO" id="GO:0043165">
    <property type="term" value="P:Gram-negative-bacterium-type cell outer membrane assembly"/>
    <property type="evidence" value="ECO:0007669"/>
    <property type="project" value="UniProtKB-UniRule"/>
</dbReference>
<comment type="subunit">
    <text evidence="8">Part of the Bam complex.</text>
</comment>
<proteinExistence type="inferred from homology"/>
<accession>A0A8B2NVH0</accession>
<evidence type="ECO:0000256" key="2">
    <source>
        <dbReference type="ARBA" id="ARBA00022452"/>
    </source>
</evidence>
<dbReference type="OrthoDB" id="9803054at2"/>